<proteinExistence type="predicted"/>
<sequence>MIAGSLHWTMGDLADLAAGELIAELRCFPSKAFYLFNISGEV</sequence>
<evidence type="ECO:0000313" key="1">
    <source>
        <dbReference type="EMBL" id="CUS37084.1"/>
    </source>
</evidence>
<evidence type="ECO:0000313" key="2">
    <source>
        <dbReference type="Proteomes" id="UP000199032"/>
    </source>
</evidence>
<gene>
    <name evidence="1" type="ORF">COMA1_30400</name>
</gene>
<dbReference type="EMBL" id="CZQA01000009">
    <property type="protein sequence ID" value="CUS37084.1"/>
    <property type="molecule type" value="Genomic_DNA"/>
</dbReference>
<protein>
    <submittedName>
        <fullName evidence="1">Uncharacterized protein</fullName>
    </submittedName>
</protein>
<dbReference type="AlphaFoldDB" id="A0A0S4LHM9"/>
<accession>A0A0S4LHM9</accession>
<keyword evidence="2" id="KW-1185">Reference proteome</keyword>
<organism evidence="1 2">
    <name type="scientific">Candidatus Nitrospira nitrosa</name>
    <dbReference type="NCBI Taxonomy" id="1742972"/>
    <lineage>
        <taxon>Bacteria</taxon>
        <taxon>Pseudomonadati</taxon>
        <taxon>Nitrospirota</taxon>
        <taxon>Nitrospiria</taxon>
        <taxon>Nitrospirales</taxon>
        <taxon>Nitrospiraceae</taxon>
        <taxon>Nitrospira</taxon>
    </lineage>
</organism>
<reference evidence="1 2" key="1">
    <citation type="submission" date="2015-10" db="EMBL/GenBank/DDBJ databases">
        <authorList>
            <person name="Gilbert D.G."/>
        </authorList>
    </citation>
    <scope>NUCLEOTIDE SEQUENCE [LARGE SCALE GENOMIC DNA]</scope>
    <source>
        <strain evidence="1">COMA1</strain>
    </source>
</reference>
<dbReference type="Proteomes" id="UP000199032">
    <property type="component" value="Unassembled WGS sequence"/>
</dbReference>
<name>A0A0S4LHM9_9BACT</name>